<name>A0A151JUT4_9HYME</name>
<organism evidence="2 3">
    <name type="scientific">Trachymyrmex septentrionalis</name>
    <dbReference type="NCBI Taxonomy" id="34720"/>
    <lineage>
        <taxon>Eukaryota</taxon>
        <taxon>Metazoa</taxon>
        <taxon>Ecdysozoa</taxon>
        <taxon>Arthropoda</taxon>
        <taxon>Hexapoda</taxon>
        <taxon>Insecta</taxon>
        <taxon>Pterygota</taxon>
        <taxon>Neoptera</taxon>
        <taxon>Endopterygota</taxon>
        <taxon>Hymenoptera</taxon>
        <taxon>Apocrita</taxon>
        <taxon>Aculeata</taxon>
        <taxon>Formicoidea</taxon>
        <taxon>Formicidae</taxon>
        <taxon>Myrmicinae</taxon>
        <taxon>Trachymyrmex</taxon>
    </lineage>
</organism>
<evidence type="ECO:0000313" key="2">
    <source>
        <dbReference type="EMBL" id="KYN36614.1"/>
    </source>
</evidence>
<proteinExistence type="predicted"/>
<dbReference type="AlphaFoldDB" id="A0A151JUT4"/>
<keyword evidence="1" id="KW-0812">Transmembrane</keyword>
<keyword evidence="3" id="KW-1185">Reference proteome</keyword>
<feature type="transmembrane region" description="Helical" evidence="1">
    <location>
        <begin position="75"/>
        <end position="93"/>
    </location>
</feature>
<keyword evidence="1" id="KW-1133">Transmembrane helix</keyword>
<gene>
    <name evidence="2" type="ORF">ALC56_09039</name>
</gene>
<evidence type="ECO:0000256" key="1">
    <source>
        <dbReference type="SAM" id="Phobius"/>
    </source>
</evidence>
<dbReference type="Proteomes" id="UP000078541">
    <property type="component" value="Unassembled WGS sequence"/>
</dbReference>
<feature type="transmembrane region" description="Helical" evidence="1">
    <location>
        <begin position="28"/>
        <end position="55"/>
    </location>
</feature>
<evidence type="ECO:0000313" key="3">
    <source>
        <dbReference type="Proteomes" id="UP000078541"/>
    </source>
</evidence>
<keyword evidence="1" id="KW-0472">Membrane</keyword>
<sequence>MCLRKLSLVDDTMEAIGSPKKYQRLRKWILRITIGYIVYMFFRFATFTLRMIFFYQININYYVIILSLSYVYPHFVHFSSTLIWGTILGYVSFRFHQVSDRLHVLSTSILVFPKIM</sequence>
<reference evidence="2 3" key="1">
    <citation type="submission" date="2016-03" db="EMBL/GenBank/DDBJ databases">
        <title>Trachymyrmex septentrionalis WGS genome.</title>
        <authorList>
            <person name="Nygaard S."/>
            <person name="Hu H."/>
            <person name="Boomsma J."/>
            <person name="Zhang G."/>
        </authorList>
    </citation>
    <scope>NUCLEOTIDE SEQUENCE [LARGE SCALE GENOMIC DNA]</scope>
    <source>
        <strain evidence="2">Tsep2-gDNA-1</strain>
        <tissue evidence="2">Whole body</tissue>
    </source>
</reference>
<dbReference type="EMBL" id="KQ981730">
    <property type="protein sequence ID" value="KYN36614.1"/>
    <property type="molecule type" value="Genomic_DNA"/>
</dbReference>
<protein>
    <submittedName>
        <fullName evidence="2">Uncharacterized protein</fullName>
    </submittedName>
</protein>
<accession>A0A151JUT4</accession>